<keyword evidence="4" id="KW-1185">Reference proteome</keyword>
<dbReference type="Proteomes" id="UP000069620">
    <property type="component" value="Unassembled WGS sequence"/>
</dbReference>
<dbReference type="SUPFAM" id="SSF49384">
    <property type="entry name" value="Carbohydrate-binding domain"/>
    <property type="match status" value="1"/>
</dbReference>
<name>A0A100VWS9_9MYCO</name>
<organism evidence="3 4">
    <name type="scientific">Mycolicibacterium brisbanense</name>
    <dbReference type="NCBI Taxonomy" id="146020"/>
    <lineage>
        <taxon>Bacteria</taxon>
        <taxon>Bacillati</taxon>
        <taxon>Actinomycetota</taxon>
        <taxon>Actinomycetes</taxon>
        <taxon>Mycobacteriales</taxon>
        <taxon>Mycobacteriaceae</taxon>
        <taxon>Mycolicibacterium</taxon>
    </lineage>
</organism>
<keyword evidence="1" id="KW-1133">Transmembrane helix</keyword>
<proteinExistence type="predicted"/>
<sequence length="162" mass="17216">MQPTRLTAAGTVSLALVLDVVVEVGNYVKRWRTALHLILSAMVVVTLGLTIPPVAHAAAAAATLSVTSTWQTGFIARFVITNASTVPLSDWKLEFDLPPGESISHTWSSTFTQYGTHYVIGPANWNRIIAPGGTATGGIRGVLSGFYSPPSNCVLNGQYRCS</sequence>
<dbReference type="SMART" id="SM00637">
    <property type="entry name" value="CBD_II"/>
    <property type="match status" value="1"/>
</dbReference>
<evidence type="ECO:0000313" key="4">
    <source>
        <dbReference type="Proteomes" id="UP000069620"/>
    </source>
</evidence>
<dbReference type="Gene3D" id="2.60.40.290">
    <property type="match status" value="1"/>
</dbReference>
<accession>A0A100VWS9</accession>
<dbReference type="InterPro" id="IPR012291">
    <property type="entry name" value="CBM2_carb-bd_dom_sf"/>
</dbReference>
<evidence type="ECO:0000256" key="1">
    <source>
        <dbReference type="SAM" id="Phobius"/>
    </source>
</evidence>
<keyword evidence="1" id="KW-0812">Transmembrane</keyword>
<dbReference type="InterPro" id="IPR008965">
    <property type="entry name" value="CBM2/CBM3_carb-bd_dom_sf"/>
</dbReference>
<dbReference type="Pfam" id="PF00553">
    <property type="entry name" value="CBM_2"/>
    <property type="match status" value="1"/>
</dbReference>
<dbReference type="InterPro" id="IPR001919">
    <property type="entry name" value="CBD2"/>
</dbReference>
<gene>
    <name evidence="3" type="ORF">RMCB_1526</name>
</gene>
<feature type="transmembrane region" description="Helical" evidence="1">
    <location>
        <begin position="6"/>
        <end position="22"/>
    </location>
</feature>
<comment type="caution">
    <text evidence="3">The sequence shown here is derived from an EMBL/GenBank/DDBJ whole genome shotgun (WGS) entry which is preliminary data.</text>
</comment>
<protein>
    <submittedName>
        <fullName evidence="3">Chitinase</fullName>
    </submittedName>
</protein>
<dbReference type="STRING" id="146020.RMCB_1526"/>
<dbReference type="GO" id="GO:0005975">
    <property type="term" value="P:carbohydrate metabolic process"/>
    <property type="evidence" value="ECO:0007669"/>
    <property type="project" value="InterPro"/>
</dbReference>
<keyword evidence="1" id="KW-0472">Membrane</keyword>
<evidence type="ECO:0000259" key="2">
    <source>
        <dbReference type="PROSITE" id="PS51173"/>
    </source>
</evidence>
<feature type="domain" description="CBM2" evidence="2">
    <location>
        <begin position="53"/>
        <end position="162"/>
    </location>
</feature>
<feature type="transmembrane region" description="Helical" evidence="1">
    <location>
        <begin position="34"/>
        <end position="55"/>
    </location>
</feature>
<dbReference type="GO" id="GO:0030247">
    <property type="term" value="F:polysaccharide binding"/>
    <property type="evidence" value="ECO:0007669"/>
    <property type="project" value="UniProtKB-UniRule"/>
</dbReference>
<dbReference type="AlphaFoldDB" id="A0A100VWS9"/>
<dbReference type="PROSITE" id="PS51173">
    <property type="entry name" value="CBM2"/>
    <property type="match status" value="1"/>
</dbReference>
<evidence type="ECO:0000313" key="3">
    <source>
        <dbReference type="EMBL" id="GAS87430.1"/>
    </source>
</evidence>
<dbReference type="GO" id="GO:0004553">
    <property type="term" value="F:hydrolase activity, hydrolyzing O-glycosyl compounds"/>
    <property type="evidence" value="ECO:0007669"/>
    <property type="project" value="InterPro"/>
</dbReference>
<reference evidence="4" key="1">
    <citation type="journal article" date="2016" name="Genome Announc.">
        <title>Draft Genome Sequences of Five Rapidly Growing Mycobacterium Species, M. thermoresistibile, M. fortuitum subsp. acetamidolyticum, M. canariasense, M. brisbanense, and M. novocastrense.</title>
        <authorList>
            <person name="Katahira K."/>
            <person name="Ogura Y."/>
            <person name="Gotoh Y."/>
            <person name="Hayashi T."/>
        </authorList>
    </citation>
    <scope>NUCLEOTIDE SEQUENCE [LARGE SCALE GENOMIC DNA]</scope>
    <source>
        <strain evidence="4">JCM15654</strain>
    </source>
</reference>
<dbReference type="EMBL" id="BCSX01000018">
    <property type="protein sequence ID" value="GAS87430.1"/>
    <property type="molecule type" value="Genomic_DNA"/>
</dbReference>
<reference evidence="4" key="2">
    <citation type="submission" date="2016-02" db="EMBL/GenBank/DDBJ databases">
        <title>Draft genome sequence of five rapidly growing Mycobacterium species.</title>
        <authorList>
            <person name="Katahira K."/>
            <person name="Gotou Y."/>
            <person name="Iida K."/>
            <person name="Ogura Y."/>
            <person name="Hayashi T."/>
        </authorList>
    </citation>
    <scope>NUCLEOTIDE SEQUENCE [LARGE SCALE GENOMIC DNA]</scope>
    <source>
        <strain evidence="4">JCM15654</strain>
    </source>
</reference>